<reference evidence="2 3" key="1">
    <citation type="submission" date="2018-03" db="EMBL/GenBank/DDBJ databases">
        <title>Genomic Encyclopedia of Archaeal and Bacterial Type Strains, Phase II (KMG-II): from individual species to whole genera.</title>
        <authorList>
            <person name="Goeker M."/>
        </authorList>
    </citation>
    <scope>NUCLEOTIDE SEQUENCE [LARGE SCALE GENOMIC DNA]</scope>
    <source>
        <strain evidence="2 3">DSM 45348</strain>
    </source>
</reference>
<feature type="compositionally biased region" description="Basic and acidic residues" evidence="1">
    <location>
        <begin position="1"/>
        <end position="10"/>
    </location>
</feature>
<dbReference type="EMBL" id="PVZG01000003">
    <property type="protein sequence ID" value="PRY31148.1"/>
    <property type="molecule type" value="Genomic_DNA"/>
</dbReference>
<evidence type="ECO:0000313" key="3">
    <source>
        <dbReference type="Proteomes" id="UP000239209"/>
    </source>
</evidence>
<feature type="compositionally biased region" description="Polar residues" evidence="1">
    <location>
        <begin position="180"/>
        <end position="210"/>
    </location>
</feature>
<gene>
    <name evidence="2" type="ORF">CLV70_10332</name>
</gene>
<dbReference type="AlphaFoldDB" id="A0A2T0SCK1"/>
<feature type="compositionally biased region" description="Low complexity" evidence="1">
    <location>
        <begin position="149"/>
        <end position="165"/>
    </location>
</feature>
<feature type="compositionally biased region" description="Basic and acidic residues" evidence="1">
    <location>
        <begin position="99"/>
        <end position="113"/>
    </location>
</feature>
<comment type="caution">
    <text evidence="2">The sequence shown here is derived from an EMBL/GenBank/DDBJ whole genome shotgun (WGS) entry which is preliminary data.</text>
</comment>
<organism evidence="2 3">
    <name type="scientific">Pseudosporangium ferrugineum</name>
    <dbReference type="NCBI Taxonomy" id="439699"/>
    <lineage>
        <taxon>Bacteria</taxon>
        <taxon>Bacillati</taxon>
        <taxon>Actinomycetota</taxon>
        <taxon>Actinomycetes</taxon>
        <taxon>Micromonosporales</taxon>
        <taxon>Micromonosporaceae</taxon>
        <taxon>Pseudosporangium</taxon>
    </lineage>
</organism>
<protein>
    <submittedName>
        <fullName evidence="2">Uncharacterized protein</fullName>
    </submittedName>
</protein>
<sequence>MTSPPRRDPDQVPPATAHRRHWRSLWRRCTCGRPVPCALTAIRPGDSDQPPLGGFTVPDPRPVPPPGGTGTPTPHGWAPPAHPRPTPFPHGALPTFSPAHDEPYEPTTRDPRLRAGTPFFPPRRHPQPFPARHLHPSLPPHPATPYLPGQPARSRPPAQPARSQPPGRPATSLSPGRPVTAQSPGRPTTAQSPGRPTTAQSPGRPTTAQSPGRPASVYPPPGRLSSASAPSGRLWSVAPPTGRAGERSYSRLGASQDRQPRCASAPRTFPPAAMPAPKPPVARHIHANAECRAPRGHIPQPREPDEPDQPHEATRTSTDDEAHPASEGPRPDFPDAPSARGGTSATGTGWWKTTAIPSADALSRPLDAVQPSPPVENHPAKEQPAPEPSTVYRHARPAWAAPTMPLSQIGRAGGLTPAQAFRAGLGHT</sequence>
<dbReference type="Proteomes" id="UP000239209">
    <property type="component" value="Unassembled WGS sequence"/>
</dbReference>
<feature type="compositionally biased region" description="Low complexity" evidence="1">
    <location>
        <begin position="336"/>
        <end position="355"/>
    </location>
</feature>
<feature type="region of interest" description="Disordered" evidence="1">
    <location>
        <begin position="40"/>
        <end position="391"/>
    </location>
</feature>
<feature type="compositionally biased region" description="Pro residues" evidence="1">
    <location>
        <begin position="268"/>
        <end position="280"/>
    </location>
</feature>
<feature type="compositionally biased region" description="Basic and acidic residues" evidence="1">
    <location>
        <begin position="300"/>
        <end position="333"/>
    </location>
</feature>
<proteinExistence type="predicted"/>
<keyword evidence="3" id="KW-1185">Reference proteome</keyword>
<evidence type="ECO:0000256" key="1">
    <source>
        <dbReference type="SAM" id="MobiDB-lite"/>
    </source>
</evidence>
<name>A0A2T0SCK1_9ACTN</name>
<feature type="region of interest" description="Disordered" evidence="1">
    <location>
        <begin position="1"/>
        <end position="23"/>
    </location>
</feature>
<evidence type="ECO:0000313" key="2">
    <source>
        <dbReference type="EMBL" id="PRY31148.1"/>
    </source>
</evidence>
<accession>A0A2T0SCK1</accession>